<keyword evidence="3" id="KW-1185">Reference proteome</keyword>
<evidence type="ECO:0000256" key="1">
    <source>
        <dbReference type="SAM" id="MobiDB-lite"/>
    </source>
</evidence>
<reference evidence="2" key="1">
    <citation type="submission" date="2023-03" db="EMBL/GenBank/DDBJ databases">
        <title>Mating type loci evolution in Malassezia.</title>
        <authorList>
            <person name="Coelho M.A."/>
        </authorList>
    </citation>
    <scope>NUCLEOTIDE SEQUENCE</scope>
    <source>
        <strain evidence="2">CBS 12830</strain>
    </source>
</reference>
<dbReference type="InterPro" id="IPR019410">
    <property type="entry name" value="Methyltransf_16"/>
</dbReference>
<dbReference type="SUPFAM" id="SSF53335">
    <property type="entry name" value="S-adenosyl-L-methionine-dependent methyltransferases"/>
    <property type="match status" value="1"/>
</dbReference>
<dbReference type="Proteomes" id="UP001214415">
    <property type="component" value="Chromosome 4"/>
</dbReference>
<gene>
    <name evidence="2" type="primary">EFM7</name>
    <name evidence="2" type="ORF">MEQU1_002481</name>
</gene>
<dbReference type="PANTHER" id="PTHR14614">
    <property type="entry name" value="HEPATOCELLULAR CARCINOMA-ASSOCIATED ANTIGEN"/>
    <property type="match status" value="1"/>
</dbReference>
<dbReference type="EC" id="2.1.1.1" evidence="2"/>
<name>A0AAF0ECB9_9BASI</name>
<protein>
    <submittedName>
        <fullName evidence="2">Nicotinamide N-methyltransferase</fullName>
        <ecNumber evidence="2">2.1.1.1</ecNumber>
    </submittedName>
</protein>
<keyword evidence="2" id="KW-0808">Transferase</keyword>
<dbReference type="InterPro" id="IPR029063">
    <property type="entry name" value="SAM-dependent_MTases_sf"/>
</dbReference>
<dbReference type="Pfam" id="PF10294">
    <property type="entry name" value="Methyltransf_16"/>
    <property type="match status" value="1"/>
</dbReference>
<feature type="region of interest" description="Disordered" evidence="1">
    <location>
        <begin position="1"/>
        <end position="32"/>
    </location>
</feature>
<evidence type="ECO:0000313" key="3">
    <source>
        <dbReference type="Proteomes" id="UP001214415"/>
    </source>
</evidence>
<dbReference type="EMBL" id="CP119903">
    <property type="protein sequence ID" value="WFD23787.1"/>
    <property type="molecule type" value="Genomic_DNA"/>
</dbReference>
<evidence type="ECO:0000313" key="2">
    <source>
        <dbReference type="EMBL" id="WFD23787.1"/>
    </source>
</evidence>
<accession>A0AAF0ECB9</accession>
<dbReference type="GO" id="GO:0008112">
    <property type="term" value="F:nicotinamide N-methyltransferase activity"/>
    <property type="evidence" value="ECO:0007669"/>
    <property type="project" value="UniProtKB-EC"/>
</dbReference>
<dbReference type="PROSITE" id="PS51560">
    <property type="entry name" value="SAM_MT_NNT1"/>
    <property type="match status" value="1"/>
</dbReference>
<dbReference type="GO" id="GO:0032259">
    <property type="term" value="P:methylation"/>
    <property type="evidence" value="ECO:0007669"/>
    <property type="project" value="UniProtKB-KW"/>
</dbReference>
<organism evidence="2 3">
    <name type="scientific">Malassezia equina</name>
    <dbReference type="NCBI Taxonomy" id="1381935"/>
    <lineage>
        <taxon>Eukaryota</taxon>
        <taxon>Fungi</taxon>
        <taxon>Dikarya</taxon>
        <taxon>Basidiomycota</taxon>
        <taxon>Ustilaginomycotina</taxon>
        <taxon>Malasseziomycetes</taxon>
        <taxon>Malasseziales</taxon>
        <taxon>Malasseziaceae</taxon>
        <taxon>Malassezia</taxon>
    </lineage>
</organism>
<keyword evidence="2" id="KW-0489">Methyltransferase</keyword>
<sequence length="225" mass="24811">MSDDGDTAPTDWALFDEPPDFRPPTPPPTEVTHTMGQGTNVRLRLVGSHPLWGHYLWNAAPTLSHFLEKHTDLVAGKNVLELGAASGLPSIVCDKLGAKRVVSTDYPDPDLMQNLAHNLTQNGCVSPRTLAQGYIWGSDVTPLLAHVQDGFDLILMSDLIFNHQAHPALLDTVDQCLAARPSAQVLVFFSHHRPHLAERDLAFFPLAASRTYTYTKLDEWLLSVC</sequence>
<dbReference type="Gene3D" id="3.40.50.150">
    <property type="entry name" value="Vaccinia Virus protein VP39"/>
    <property type="match status" value="1"/>
</dbReference>
<dbReference type="AlphaFoldDB" id="A0AAF0ECB9"/>
<dbReference type="InterPro" id="IPR025784">
    <property type="entry name" value="EFM7"/>
</dbReference>
<proteinExistence type="predicted"/>